<evidence type="ECO:0000313" key="2">
    <source>
        <dbReference type="Proteomes" id="UP000190868"/>
    </source>
</evidence>
<name>A0A1S6U6U8_9BACT</name>
<dbReference type="InterPro" id="IPR049887">
    <property type="entry name" value="CmeU-like"/>
</dbReference>
<accession>A0A1S6U6U8</accession>
<dbReference type="NCBIfam" id="NF041329">
    <property type="entry name" value="CmeU"/>
    <property type="match status" value="1"/>
</dbReference>
<keyword evidence="2" id="KW-1185">Reference proteome</keyword>
<dbReference type="AlphaFoldDB" id="A0A1S6U6U8"/>
<dbReference type="EMBL" id="CP017258">
    <property type="protein sequence ID" value="AQW87402.1"/>
    <property type="molecule type" value="Genomic_DNA"/>
</dbReference>
<organism evidence="1 2">
    <name type="scientific">Campylobacter pinnipediorum subsp. caledonicus</name>
    <dbReference type="NCBI Taxonomy" id="1874362"/>
    <lineage>
        <taxon>Bacteria</taxon>
        <taxon>Pseudomonadati</taxon>
        <taxon>Campylobacterota</taxon>
        <taxon>Epsilonproteobacteria</taxon>
        <taxon>Campylobacterales</taxon>
        <taxon>Campylobacteraceae</taxon>
        <taxon>Campylobacter</taxon>
    </lineage>
</organism>
<gene>
    <name evidence="1" type="ORF">CPIN18021_0576</name>
</gene>
<protein>
    <submittedName>
        <fullName evidence="1">Uncharacterized protein</fullName>
    </submittedName>
</protein>
<sequence length="75" mass="9010">MQKDLVEQKIKDLFKARADFFDLLDSVVPKKEGTDIFDFDKQKDVDLKDVYAKFYAYDYSIRKLLIDVYRAYEID</sequence>
<dbReference type="Proteomes" id="UP000190868">
    <property type="component" value="Chromosome"/>
</dbReference>
<reference evidence="2" key="1">
    <citation type="submission" date="2016-09" db="EMBL/GenBank/DDBJ databases">
        <title>Comparative genomics of the Campylobacter concisus group.</title>
        <authorList>
            <person name="Miller W.G."/>
            <person name="Yee E."/>
            <person name="Chapman M.H."/>
            <person name="Huynh S."/>
            <person name="Bono J.L."/>
            <person name="On S.L.W."/>
            <person name="StLeger J."/>
            <person name="Foster G."/>
            <person name="Parker C.T."/>
        </authorList>
    </citation>
    <scope>NUCLEOTIDE SEQUENCE [LARGE SCALE GENOMIC DNA]</scope>
    <source>
        <strain evidence="2">RM18021</strain>
    </source>
</reference>
<dbReference type="RefSeq" id="WP_078424364.1">
    <property type="nucleotide sequence ID" value="NZ_CP017258.1"/>
</dbReference>
<proteinExistence type="predicted"/>
<evidence type="ECO:0000313" key="1">
    <source>
        <dbReference type="EMBL" id="AQW87402.1"/>
    </source>
</evidence>